<organism evidence="3 4">
    <name type="scientific">Caenorhabditis tropicalis</name>
    <dbReference type="NCBI Taxonomy" id="1561998"/>
    <lineage>
        <taxon>Eukaryota</taxon>
        <taxon>Metazoa</taxon>
        <taxon>Ecdysozoa</taxon>
        <taxon>Nematoda</taxon>
        <taxon>Chromadorea</taxon>
        <taxon>Rhabditida</taxon>
        <taxon>Rhabditina</taxon>
        <taxon>Rhabditomorpha</taxon>
        <taxon>Rhabditoidea</taxon>
        <taxon>Rhabditidae</taxon>
        <taxon>Peloderinae</taxon>
        <taxon>Caenorhabditis</taxon>
    </lineage>
</organism>
<feature type="compositionally biased region" description="Polar residues" evidence="1">
    <location>
        <begin position="304"/>
        <end position="319"/>
    </location>
</feature>
<evidence type="ECO:0000256" key="1">
    <source>
        <dbReference type="SAM" id="MobiDB-lite"/>
    </source>
</evidence>
<evidence type="ECO:0000256" key="2">
    <source>
        <dbReference type="SAM" id="Phobius"/>
    </source>
</evidence>
<feature type="transmembrane region" description="Helical" evidence="2">
    <location>
        <begin position="31"/>
        <end position="49"/>
    </location>
</feature>
<evidence type="ECO:0000313" key="4">
    <source>
        <dbReference type="WBParaSite" id="Csp11.Scaffold578.g4506.t1"/>
    </source>
</evidence>
<reference evidence="4" key="1">
    <citation type="submission" date="2016-11" db="UniProtKB">
        <authorList>
            <consortium name="WormBaseParasite"/>
        </authorList>
    </citation>
    <scope>IDENTIFICATION</scope>
</reference>
<feature type="transmembrane region" description="Helical" evidence="2">
    <location>
        <begin position="70"/>
        <end position="97"/>
    </location>
</feature>
<dbReference type="Proteomes" id="UP000095282">
    <property type="component" value="Unplaced"/>
</dbReference>
<accession>A0A1I7TC56</accession>
<feature type="transmembrane region" description="Helical" evidence="2">
    <location>
        <begin position="117"/>
        <end position="138"/>
    </location>
</feature>
<feature type="transmembrane region" description="Helical" evidence="2">
    <location>
        <begin position="174"/>
        <end position="195"/>
    </location>
</feature>
<keyword evidence="2" id="KW-1133">Transmembrane helix</keyword>
<proteinExistence type="predicted"/>
<name>A0A1I7TC56_9PELO</name>
<dbReference type="eggNOG" id="ENOG502TIG3">
    <property type="taxonomic scope" value="Eukaryota"/>
</dbReference>
<protein>
    <submittedName>
        <fullName evidence="4">G protein-coupled receptor</fullName>
    </submittedName>
</protein>
<dbReference type="AlphaFoldDB" id="A0A1I7TC56"/>
<keyword evidence="2" id="KW-0812">Transmembrane</keyword>
<feature type="compositionally biased region" description="Basic and acidic residues" evidence="1">
    <location>
        <begin position="270"/>
        <end position="284"/>
    </location>
</feature>
<sequence>MGHSGAIALITIAQLLSHKFSESVSCHINGSLQVLSIVPTLVYYHLLVINYKYRFLEVRHRGHSDYTGTYFLELLSGTSYIAYLLYFAFLFCAEVAYPKEMYLIPAFDQNIGMYGDNFATFALVLSVIATCLLVIDLFRIARNSYRIYHVEVDIEQTNQYWFRKWISQNIEPHFVNDFITLYLPAQYLVLCVSPSMVMDGFILLSKCLLIAHPIVFLIIYMVQIKLATRMVKKEEMECRCCVCRKKDESRRTLRTDSRFIKLKVMRSGARKDNGAVEERRREDGGEGEGEELRGGAAAADEQPTETTMYTTQISVSEDL</sequence>
<feature type="region of interest" description="Disordered" evidence="1">
    <location>
        <begin position="270"/>
        <end position="319"/>
    </location>
</feature>
<keyword evidence="3" id="KW-1185">Reference proteome</keyword>
<feature type="transmembrane region" description="Helical" evidence="2">
    <location>
        <begin position="201"/>
        <end position="222"/>
    </location>
</feature>
<evidence type="ECO:0000313" key="3">
    <source>
        <dbReference type="Proteomes" id="UP000095282"/>
    </source>
</evidence>
<keyword evidence="2" id="KW-0472">Membrane</keyword>
<dbReference type="WBParaSite" id="Csp11.Scaffold578.g4506.t1">
    <property type="protein sequence ID" value="Csp11.Scaffold578.g4506.t1"/>
    <property type="gene ID" value="Csp11.Scaffold578.g4506"/>
</dbReference>